<dbReference type="AlphaFoldDB" id="A0A0N0NNI0"/>
<sequence length="122" mass="13592">MFSSASSSDSSNGAGISPVVWIIPVCIAIFFTLIILTQQVFLPALGRYRQRKGYSYKYWFDIVPTGHKWLAGGSTVFQVTQDKWAVYKLVPLKVPAEGIMMVIKAEDDEESVKDEAKEVEVA</sequence>
<dbReference type="RefSeq" id="XP_018001362.1">
    <property type="nucleotide sequence ID" value="XM_018149542.1"/>
</dbReference>
<dbReference type="VEuPathDB" id="FungiDB:AB675_9040"/>
<dbReference type="Proteomes" id="UP000038010">
    <property type="component" value="Unassembled WGS sequence"/>
</dbReference>
<evidence type="ECO:0000313" key="3">
    <source>
        <dbReference type="Proteomes" id="UP000038010"/>
    </source>
</evidence>
<keyword evidence="3" id="KW-1185">Reference proteome</keyword>
<dbReference type="EMBL" id="LFJN01000009">
    <property type="protein sequence ID" value="KPI41399.1"/>
    <property type="molecule type" value="Genomic_DNA"/>
</dbReference>
<evidence type="ECO:0000256" key="1">
    <source>
        <dbReference type="SAM" id="Phobius"/>
    </source>
</evidence>
<comment type="caution">
    <text evidence="2">The sequence shown here is derived from an EMBL/GenBank/DDBJ whole genome shotgun (WGS) entry which is preliminary data.</text>
</comment>
<reference evidence="2 3" key="1">
    <citation type="submission" date="2015-06" db="EMBL/GenBank/DDBJ databases">
        <title>Draft genome of the ant-associated black yeast Phialophora attae CBS 131958.</title>
        <authorList>
            <person name="Moreno L.F."/>
            <person name="Stielow B.J."/>
            <person name="de Hoog S."/>
            <person name="Vicente V.A."/>
            <person name="Weiss V.A."/>
            <person name="de Vries M."/>
            <person name="Cruz L.M."/>
            <person name="Souza E.M."/>
        </authorList>
    </citation>
    <scope>NUCLEOTIDE SEQUENCE [LARGE SCALE GENOMIC DNA]</scope>
    <source>
        <strain evidence="2 3">CBS 131958</strain>
    </source>
</reference>
<keyword evidence="1" id="KW-0472">Membrane</keyword>
<evidence type="ECO:0000313" key="2">
    <source>
        <dbReference type="EMBL" id="KPI41399.1"/>
    </source>
</evidence>
<organism evidence="2 3">
    <name type="scientific">Cyphellophora attinorum</name>
    <dbReference type="NCBI Taxonomy" id="1664694"/>
    <lineage>
        <taxon>Eukaryota</taxon>
        <taxon>Fungi</taxon>
        <taxon>Dikarya</taxon>
        <taxon>Ascomycota</taxon>
        <taxon>Pezizomycotina</taxon>
        <taxon>Eurotiomycetes</taxon>
        <taxon>Chaetothyriomycetidae</taxon>
        <taxon>Chaetothyriales</taxon>
        <taxon>Cyphellophoraceae</taxon>
        <taxon>Cyphellophora</taxon>
    </lineage>
</organism>
<dbReference type="GeneID" id="28741422"/>
<accession>A0A0N0NNI0</accession>
<feature type="transmembrane region" description="Helical" evidence="1">
    <location>
        <begin position="20"/>
        <end position="42"/>
    </location>
</feature>
<proteinExistence type="predicted"/>
<protein>
    <submittedName>
        <fullName evidence="2">Uncharacterized protein</fullName>
    </submittedName>
</protein>
<keyword evidence="1" id="KW-1133">Transmembrane helix</keyword>
<name>A0A0N0NNI0_9EURO</name>
<keyword evidence="1" id="KW-0812">Transmembrane</keyword>
<gene>
    <name evidence="2" type="ORF">AB675_9040</name>
</gene>